<sequence length="64" mass="7834">MTNHKDIFRNKVDFANEEFATELYKPKGIPRPREYKSQKGQYNRHEFTHKALKRQMHDKLGWEN</sequence>
<reference evidence="2" key="1">
    <citation type="journal article" date="2019" name="Int. J. Syst. Evol. Microbiol.">
        <title>The Global Catalogue of Microorganisms (GCM) 10K type strain sequencing project: providing services to taxonomists for standard genome sequencing and annotation.</title>
        <authorList>
            <consortium name="The Broad Institute Genomics Platform"/>
            <consortium name="The Broad Institute Genome Sequencing Center for Infectious Disease"/>
            <person name="Wu L."/>
            <person name="Ma J."/>
        </authorList>
    </citation>
    <scope>NUCLEOTIDE SEQUENCE [LARGE SCALE GENOMIC DNA]</scope>
    <source>
        <strain evidence="2">CGMCC 1.13574</strain>
    </source>
</reference>
<organism evidence="1 2">
    <name type="scientific">Tumebacillus lipolyticus</name>
    <dbReference type="NCBI Taxonomy" id="1280370"/>
    <lineage>
        <taxon>Bacteria</taxon>
        <taxon>Bacillati</taxon>
        <taxon>Bacillota</taxon>
        <taxon>Bacilli</taxon>
        <taxon>Bacillales</taxon>
        <taxon>Alicyclobacillaceae</taxon>
        <taxon>Tumebacillus</taxon>
    </lineage>
</organism>
<name>A0ABW4ZZ27_9BACL</name>
<dbReference type="Proteomes" id="UP001597343">
    <property type="component" value="Unassembled WGS sequence"/>
</dbReference>
<evidence type="ECO:0000313" key="1">
    <source>
        <dbReference type="EMBL" id="MFD2171252.1"/>
    </source>
</evidence>
<evidence type="ECO:0000313" key="2">
    <source>
        <dbReference type="Proteomes" id="UP001597343"/>
    </source>
</evidence>
<dbReference type="EMBL" id="JBHUIO010000009">
    <property type="protein sequence ID" value="MFD2171252.1"/>
    <property type="molecule type" value="Genomic_DNA"/>
</dbReference>
<dbReference type="RefSeq" id="WP_386047907.1">
    <property type="nucleotide sequence ID" value="NZ_JBHUIO010000009.1"/>
</dbReference>
<accession>A0ABW4ZZ27</accession>
<comment type="caution">
    <text evidence="1">The sequence shown here is derived from an EMBL/GenBank/DDBJ whole genome shotgun (WGS) entry which is preliminary data.</text>
</comment>
<keyword evidence="2" id="KW-1185">Reference proteome</keyword>
<gene>
    <name evidence="1" type="ORF">ACFSOY_14885</name>
</gene>
<proteinExistence type="predicted"/>
<protein>
    <submittedName>
        <fullName evidence="1">Uncharacterized protein</fullName>
    </submittedName>
</protein>